<evidence type="ECO:0000313" key="1">
    <source>
        <dbReference type="EMBL" id="EWZ36680.1"/>
    </source>
</evidence>
<proteinExistence type="predicted"/>
<dbReference type="EMBL" id="JH717902">
    <property type="protein sequence ID" value="EWZ36680.1"/>
    <property type="molecule type" value="Genomic_DNA"/>
</dbReference>
<gene>
    <name evidence="1" type="ORF">FOZG_10652</name>
</gene>
<accession>W9K403</accession>
<sequence>MSGVTSFSIPRGGHRSLAQSEDVFGCFTWASGVHVS</sequence>
<reference evidence="1" key="1">
    <citation type="submission" date="2011-06" db="EMBL/GenBank/DDBJ databases">
        <title>The Genome Sequence of Fusarium oxysporum Fo47.</title>
        <authorList>
            <consortium name="The Broad Institute Genome Sequencing Platform"/>
            <person name="Ma L.-J."/>
            <person name="Gale L.R."/>
            <person name="Schwartz D.C."/>
            <person name="Zhou S."/>
            <person name="Corby-Kistler H."/>
            <person name="Young S.K."/>
            <person name="Zeng Q."/>
            <person name="Gargeya S."/>
            <person name="Fitzgerald M."/>
            <person name="Haas B."/>
            <person name="Abouelleil A."/>
            <person name="Alvarado L."/>
            <person name="Arachchi H.M."/>
            <person name="Berlin A."/>
            <person name="Brown A."/>
            <person name="Chapman S.B."/>
            <person name="Chen Z."/>
            <person name="Dunbar C."/>
            <person name="Freedman E."/>
            <person name="Gearin G."/>
            <person name="Gellesch M."/>
            <person name="Goldberg J."/>
            <person name="Griggs A."/>
            <person name="Gujja S."/>
            <person name="Heiman D."/>
            <person name="Howarth C."/>
            <person name="Larson L."/>
            <person name="Lui A."/>
            <person name="MacDonald P.J.P."/>
            <person name="Mehta T."/>
            <person name="Montmayeur A."/>
            <person name="Murphy C."/>
            <person name="Neiman D."/>
            <person name="Pearson M."/>
            <person name="Priest M."/>
            <person name="Roberts A."/>
            <person name="Saif S."/>
            <person name="Shea T."/>
            <person name="Shenoy N."/>
            <person name="Sisk P."/>
            <person name="Stolte C."/>
            <person name="Sykes S."/>
            <person name="Wortman J."/>
            <person name="Nusbaum C."/>
            <person name="Birren B."/>
        </authorList>
    </citation>
    <scope>NUCLEOTIDE SEQUENCE [LARGE SCALE GENOMIC DNA]</scope>
    <source>
        <strain evidence="1">Fo47</strain>
    </source>
</reference>
<reference evidence="1" key="2">
    <citation type="submission" date="2012-06" db="EMBL/GenBank/DDBJ databases">
        <title>Annotation of the Genome Sequence of Fusarium oxysporum Fo47.</title>
        <authorList>
            <consortium name="The Broad Institute Genomics Platform"/>
            <person name="Ma L.-J."/>
            <person name="Corby-Kistler H."/>
            <person name="Broz K."/>
            <person name="Gale L.R."/>
            <person name="Jonkers W."/>
            <person name="O'Donnell K."/>
            <person name="Ploetz R."/>
            <person name="Steinberg C."/>
            <person name="Schwartz D.C."/>
            <person name="VanEtten H."/>
            <person name="Zhou S."/>
            <person name="Young S.K."/>
            <person name="Zeng Q."/>
            <person name="Gargeya S."/>
            <person name="Fitzgerald M."/>
            <person name="Abouelleil A."/>
            <person name="Alvarado L."/>
            <person name="Chapman S.B."/>
            <person name="Gainer-Dewar J."/>
            <person name="Goldberg J."/>
            <person name="Griggs A."/>
            <person name="Gujja S."/>
            <person name="Hansen M."/>
            <person name="Howarth C."/>
            <person name="Imamovic A."/>
            <person name="Ireland A."/>
            <person name="Larimer J."/>
            <person name="McCowan C."/>
            <person name="Murphy C."/>
            <person name="Pearson M."/>
            <person name="Poon T.W."/>
            <person name="Priest M."/>
            <person name="Roberts A."/>
            <person name="Saif S."/>
            <person name="Shea T."/>
            <person name="Sykes S."/>
            <person name="Wortman J."/>
            <person name="Nusbaum C."/>
            <person name="Birren B."/>
        </authorList>
    </citation>
    <scope>NUCLEOTIDE SEQUENCE</scope>
    <source>
        <strain evidence="1">Fo47</strain>
    </source>
</reference>
<organism evidence="1">
    <name type="scientific">Fusarium oxysporum Fo47</name>
    <dbReference type="NCBI Taxonomy" id="660027"/>
    <lineage>
        <taxon>Eukaryota</taxon>
        <taxon>Fungi</taxon>
        <taxon>Dikarya</taxon>
        <taxon>Ascomycota</taxon>
        <taxon>Pezizomycotina</taxon>
        <taxon>Sordariomycetes</taxon>
        <taxon>Hypocreomycetidae</taxon>
        <taxon>Hypocreales</taxon>
        <taxon>Nectriaceae</taxon>
        <taxon>Fusarium</taxon>
        <taxon>Fusarium oxysporum species complex</taxon>
    </lineage>
</organism>
<dbReference type="HOGENOM" id="CLU_3359777_0_0_1"/>
<dbReference type="Proteomes" id="UP000030766">
    <property type="component" value="Unassembled WGS sequence"/>
</dbReference>
<dbReference type="AlphaFoldDB" id="W9K403"/>
<dbReference type="VEuPathDB" id="FungiDB:FOZG_10652"/>
<name>W9K403_FUSOX</name>
<protein>
    <submittedName>
        <fullName evidence="1">Uncharacterized protein</fullName>
    </submittedName>
</protein>